<dbReference type="CDD" id="cd04659">
    <property type="entry name" value="Piwi_piwi-like_ProArk"/>
    <property type="match status" value="1"/>
</dbReference>
<dbReference type="Gene3D" id="3.30.420.10">
    <property type="entry name" value="Ribonuclease H-like superfamily/Ribonuclease H"/>
    <property type="match status" value="1"/>
</dbReference>
<dbReference type="OrthoDB" id="530017at2"/>
<dbReference type="Proteomes" id="UP000190774">
    <property type="component" value="Unassembled WGS sequence"/>
</dbReference>
<dbReference type="InterPro" id="IPR036397">
    <property type="entry name" value="RNaseH_sf"/>
</dbReference>
<proteinExistence type="predicted"/>
<gene>
    <name evidence="1" type="ORF">SAMN02745166_02397</name>
</gene>
<dbReference type="AlphaFoldDB" id="A0A1T4Y3T0"/>
<dbReference type="RefSeq" id="WP_078813595.1">
    <property type="nucleotide sequence ID" value="NZ_FUYE01000007.1"/>
</dbReference>
<dbReference type="GO" id="GO:0003676">
    <property type="term" value="F:nucleic acid binding"/>
    <property type="evidence" value="ECO:0007669"/>
    <property type="project" value="InterPro"/>
</dbReference>
<dbReference type="SUPFAM" id="SSF53098">
    <property type="entry name" value="Ribonuclease H-like"/>
    <property type="match status" value="1"/>
</dbReference>
<organism evidence="1 2">
    <name type="scientific">Prosthecobacter debontii</name>
    <dbReference type="NCBI Taxonomy" id="48467"/>
    <lineage>
        <taxon>Bacteria</taxon>
        <taxon>Pseudomonadati</taxon>
        <taxon>Verrucomicrobiota</taxon>
        <taxon>Verrucomicrobiia</taxon>
        <taxon>Verrucomicrobiales</taxon>
        <taxon>Verrucomicrobiaceae</taxon>
        <taxon>Prosthecobacter</taxon>
    </lineage>
</organism>
<sequence length="480" mass="54263">MNPPISQLSDHFLLPEARLLFHPERRQEVEEHPLIGLVRFGPYSRNLLQAVLDPIRIAIIAPFGGLKFVKGLLTELHQRHRPSERRAYLTEYPGFTSIFRVGLEIASDTAIFEFPQAFDEALNNAKAPYVTLAEGLSRAISVVEAHRHEFDIIAIYLPHRWQAGFYSSEIDGFDLHDYLKATMATRGIPTQIITDNALTYKCRCSVAWRLSIALYCKAGGVPWKMASADPETAFIGLSYAMREQQSKGSRFVTCCSQVFDSEGSGLEFVAFETDDVHVERDNPFLSRNEMRRVMSRSLGLYQRRHGGRIPQRVVVHKSTQFKSDEIEGCFDAFRGSLAIDLIQVQQDVGWRGVLIHAPSDPNKTKGAPDGYPVHRGTSLQLDGRTMLLWTQGNAPTAVGGKDFYKEGKGIPTPLMLRRYAGHGSWEPHCQAILGLTKMNWNNDGLYDRLPVTLAYAQVLARVIKRMPTLNPQTYQFRYFM</sequence>
<name>A0A1T4Y3T0_9BACT</name>
<dbReference type="Gene3D" id="3.40.50.2300">
    <property type="match status" value="1"/>
</dbReference>
<reference evidence="2" key="1">
    <citation type="submission" date="2017-02" db="EMBL/GenBank/DDBJ databases">
        <authorList>
            <person name="Varghese N."/>
            <person name="Submissions S."/>
        </authorList>
    </citation>
    <scope>NUCLEOTIDE SEQUENCE [LARGE SCALE GENOMIC DNA]</scope>
    <source>
        <strain evidence="2">ATCC 700200</strain>
    </source>
</reference>
<dbReference type="InterPro" id="IPR012337">
    <property type="entry name" value="RNaseH-like_sf"/>
</dbReference>
<protein>
    <submittedName>
        <fullName evidence="1">Piwi domain-containing protein</fullName>
    </submittedName>
</protein>
<evidence type="ECO:0000313" key="1">
    <source>
        <dbReference type="EMBL" id="SKA96477.1"/>
    </source>
</evidence>
<dbReference type="EMBL" id="FUYE01000007">
    <property type="protein sequence ID" value="SKA96477.1"/>
    <property type="molecule type" value="Genomic_DNA"/>
</dbReference>
<keyword evidence="2" id="KW-1185">Reference proteome</keyword>
<evidence type="ECO:0000313" key="2">
    <source>
        <dbReference type="Proteomes" id="UP000190774"/>
    </source>
</evidence>
<dbReference type="STRING" id="48467.SAMN02745166_02397"/>
<accession>A0A1T4Y3T0</accession>